<dbReference type="InterPro" id="IPR050121">
    <property type="entry name" value="Cytochrome_P450_monoxygenase"/>
</dbReference>
<dbReference type="RefSeq" id="XP_047762581.1">
    <property type="nucleotide sequence ID" value="XM_047904899.1"/>
</dbReference>
<sequence length="438" mass="48897">MAMQSGDIHRILLDLHNKYGPIVRIAPNELSYIDPRAMKDIYQNPRIHRAGVWFPRRPNEPTTIMGADEEAHAKYKKAFLGGFTEKAVREHTNVLDRYVGLMISKFKESCSASSKGAVVDIIDWLNMVTFDVSGDLSFGSSFGSTQQGKAHPWVDISNQFGKGIALMASLNFYPGVVKLLKDLMPKKAMENLKYHKQLTVEKLAERLEATADCKDFVQSVLDYNDTAQDKGKQLTRTQIEGNTPVILFAGSETTSSAIGSVLWYLLKSAKWLKQAQADVRAAFSTEADITMASLAKRDILTAVISEGLRLGSTIVIGVPRISRAKAARWFAESSCRKTMLAVNQYPAFHSAANFTNPETFDPARFVGPAKDEISPVFRPCLVGRHVCIGERFAWAEMRLIIASLLFSFDISLDERHSNLKDWAEQKTFIFWCVSLTAN</sequence>
<dbReference type="SUPFAM" id="SSF48264">
    <property type="entry name" value="Cytochrome P450"/>
    <property type="match status" value="1"/>
</dbReference>
<keyword evidence="7" id="KW-0503">Monooxygenase</keyword>
<dbReference type="CDD" id="cd11058">
    <property type="entry name" value="CYP60B-like"/>
    <property type="match status" value="1"/>
</dbReference>
<dbReference type="PRINTS" id="PR00385">
    <property type="entry name" value="P450"/>
</dbReference>
<dbReference type="KEGG" id="ffu:CLAFUR5_05751"/>
<proteinExistence type="inferred from homology"/>
<accession>A0A9Q8LIP4</accession>
<evidence type="ECO:0000256" key="2">
    <source>
        <dbReference type="ARBA" id="ARBA00010617"/>
    </source>
</evidence>
<organism evidence="7 8">
    <name type="scientific">Passalora fulva</name>
    <name type="common">Tomato leaf mold</name>
    <name type="synonym">Cladosporium fulvum</name>
    <dbReference type="NCBI Taxonomy" id="5499"/>
    <lineage>
        <taxon>Eukaryota</taxon>
        <taxon>Fungi</taxon>
        <taxon>Dikarya</taxon>
        <taxon>Ascomycota</taxon>
        <taxon>Pezizomycotina</taxon>
        <taxon>Dothideomycetes</taxon>
        <taxon>Dothideomycetidae</taxon>
        <taxon>Mycosphaerellales</taxon>
        <taxon>Mycosphaerellaceae</taxon>
        <taxon>Fulvia</taxon>
    </lineage>
</organism>
<dbReference type="GO" id="GO:0020037">
    <property type="term" value="F:heme binding"/>
    <property type="evidence" value="ECO:0007669"/>
    <property type="project" value="InterPro"/>
</dbReference>
<dbReference type="EMBL" id="CP090167">
    <property type="protein sequence ID" value="UJO18215.1"/>
    <property type="molecule type" value="Genomic_DNA"/>
</dbReference>
<evidence type="ECO:0000313" key="7">
    <source>
        <dbReference type="EMBL" id="UJO18215.1"/>
    </source>
</evidence>
<dbReference type="Pfam" id="PF00067">
    <property type="entry name" value="p450"/>
    <property type="match status" value="1"/>
</dbReference>
<keyword evidence="5 6" id="KW-0408">Iron</keyword>
<gene>
    <name evidence="7" type="ORF">CLAFUR5_05751</name>
</gene>
<evidence type="ECO:0000256" key="6">
    <source>
        <dbReference type="PIRSR" id="PIRSR602401-1"/>
    </source>
</evidence>
<name>A0A9Q8LIP4_PASFU</name>
<dbReference type="InterPro" id="IPR036396">
    <property type="entry name" value="Cyt_P450_sf"/>
</dbReference>
<dbReference type="InterPro" id="IPR001128">
    <property type="entry name" value="Cyt_P450"/>
</dbReference>
<evidence type="ECO:0000256" key="4">
    <source>
        <dbReference type="ARBA" id="ARBA00022723"/>
    </source>
</evidence>
<evidence type="ECO:0000256" key="3">
    <source>
        <dbReference type="ARBA" id="ARBA00022617"/>
    </source>
</evidence>
<evidence type="ECO:0000256" key="5">
    <source>
        <dbReference type="ARBA" id="ARBA00023004"/>
    </source>
</evidence>
<comment type="similarity">
    <text evidence="2">Belongs to the cytochrome P450 family.</text>
</comment>
<dbReference type="InterPro" id="IPR002401">
    <property type="entry name" value="Cyt_P450_E_grp-I"/>
</dbReference>
<evidence type="ECO:0000313" key="8">
    <source>
        <dbReference type="Proteomes" id="UP000756132"/>
    </source>
</evidence>
<keyword evidence="7" id="KW-0560">Oxidoreductase</keyword>
<dbReference type="Gene3D" id="1.10.630.10">
    <property type="entry name" value="Cytochrome P450"/>
    <property type="match status" value="1"/>
</dbReference>
<dbReference type="GO" id="GO:0016705">
    <property type="term" value="F:oxidoreductase activity, acting on paired donors, with incorporation or reduction of molecular oxygen"/>
    <property type="evidence" value="ECO:0007669"/>
    <property type="project" value="InterPro"/>
</dbReference>
<dbReference type="GO" id="GO:0005506">
    <property type="term" value="F:iron ion binding"/>
    <property type="evidence" value="ECO:0007669"/>
    <property type="project" value="InterPro"/>
</dbReference>
<dbReference type="PANTHER" id="PTHR24305">
    <property type="entry name" value="CYTOCHROME P450"/>
    <property type="match status" value="1"/>
</dbReference>
<protein>
    <submittedName>
        <fullName evidence="7">Cytochrome P450 monooxygenase astJ</fullName>
    </submittedName>
</protein>
<reference evidence="7" key="2">
    <citation type="journal article" date="2022" name="Microb. Genom.">
        <title>A chromosome-scale genome assembly of the tomato pathogen Cladosporium fulvum reveals a compartmentalized genome architecture and the presence of a dispensable chromosome.</title>
        <authorList>
            <person name="Zaccaron A.Z."/>
            <person name="Chen L.H."/>
            <person name="Samaras A."/>
            <person name="Stergiopoulos I."/>
        </authorList>
    </citation>
    <scope>NUCLEOTIDE SEQUENCE</scope>
    <source>
        <strain evidence="7">Race5_Kim</strain>
    </source>
</reference>
<dbReference type="GO" id="GO:0004497">
    <property type="term" value="F:monooxygenase activity"/>
    <property type="evidence" value="ECO:0007669"/>
    <property type="project" value="UniProtKB-KW"/>
</dbReference>
<comment type="cofactor">
    <cofactor evidence="1 6">
        <name>heme</name>
        <dbReference type="ChEBI" id="CHEBI:30413"/>
    </cofactor>
</comment>
<dbReference type="OrthoDB" id="1470350at2759"/>
<keyword evidence="3 6" id="KW-0349">Heme</keyword>
<keyword evidence="4 6" id="KW-0479">Metal-binding</keyword>
<reference evidence="7" key="1">
    <citation type="submission" date="2021-12" db="EMBL/GenBank/DDBJ databases">
        <authorList>
            <person name="Zaccaron A."/>
            <person name="Stergiopoulos I."/>
        </authorList>
    </citation>
    <scope>NUCLEOTIDE SEQUENCE</scope>
    <source>
        <strain evidence="7">Race5_Kim</strain>
    </source>
</reference>
<dbReference type="PANTHER" id="PTHR24305:SF210">
    <property type="entry name" value="CYTOCHROME P450 MONOOXYGENASE ASQL-RELATED"/>
    <property type="match status" value="1"/>
</dbReference>
<evidence type="ECO:0000256" key="1">
    <source>
        <dbReference type="ARBA" id="ARBA00001971"/>
    </source>
</evidence>
<dbReference type="AlphaFoldDB" id="A0A9Q8LIP4"/>
<dbReference type="PRINTS" id="PR00463">
    <property type="entry name" value="EP450I"/>
</dbReference>
<feature type="binding site" description="axial binding residue" evidence="6">
    <location>
        <position position="387"/>
    </location>
    <ligand>
        <name>heme</name>
        <dbReference type="ChEBI" id="CHEBI:30413"/>
    </ligand>
    <ligandPart>
        <name>Fe</name>
        <dbReference type="ChEBI" id="CHEBI:18248"/>
    </ligandPart>
</feature>
<dbReference type="Proteomes" id="UP000756132">
    <property type="component" value="Chromosome 5"/>
</dbReference>
<keyword evidence="8" id="KW-1185">Reference proteome</keyword>
<dbReference type="GeneID" id="71985629"/>